<organism evidence="1 2">
    <name type="scientific">Coregonus suidteri</name>
    <dbReference type="NCBI Taxonomy" id="861788"/>
    <lineage>
        <taxon>Eukaryota</taxon>
        <taxon>Metazoa</taxon>
        <taxon>Chordata</taxon>
        <taxon>Craniata</taxon>
        <taxon>Vertebrata</taxon>
        <taxon>Euteleostomi</taxon>
        <taxon>Actinopterygii</taxon>
        <taxon>Neopterygii</taxon>
        <taxon>Teleostei</taxon>
        <taxon>Protacanthopterygii</taxon>
        <taxon>Salmoniformes</taxon>
        <taxon>Salmonidae</taxon>
        <taxon>Coregoninae</taxon>
        <taxon>Coregonus</taxon>
    </lineage>
</organism>
<accession>A0AAN8MI92</accession>
<dbReference type="EMBL" id="JAGTTL010000001">
    <property type="protein sequence ID" value="KAK6329549.1"/>
    <property type="molecule type" value="Genomic_DNA"/>
</dbReference>
<dbReference type="AlphaFoldDB" id="A0AAN8MI92"/>
<protein>
    <submittedName>
        <fullName evidence="1">Uncharacterized protein</fullName>
    </submittedName>
</protein>
<sequence>CGLFQFSLIHEILKRFSGTFVYLSASSSVSSAHKPKVVPENCVLRHICAHMYSKSLLSLSLSFCSACTMCLLLDVTQMARGGSSLIELQFLGGWHTWGKMAPHSFLKNSCFQTRDFVANLRTERRPPRGG</sequence>
<feature type="non-terminal residue" evidence="1">
    <location>
        <position position="1"/>
    </location>
</feature>
<keyword evidence="2" id="KW-1185">Reference proteome</keyword>
<dbReference type="Proteomes" id="UP001356427">
    <property type="component" value="Unassembled WGS sequence"/>
</dbReference>
<gene>
    <name evidence="1" type="ORF">J4Q44_G00015270</name>
</gene>
<name>A0AAN8MI92_9TELE</name>
<reference evidence="1 2" key="1">
    <citation type="submission" date="2021-04" db="EMBL/GenBank/DDBJ databases">
        <authorList>
            <person name="De Guttry C."/>
            <person name="Zahm M."/>
            <person name="Klopp C."/>
            <person name="Cabau C."/>
            <person name="Louis A."/>
            <person name="Berthelot C."/>
            <person name="Parey E."/>
            <person name="Roest Crollius H."/>
            <person name="Montfort J."/>
            <person name="Robinson-Rechavi M."/>
            <person name="Bucao C."/>
            <person name="Bouchez O."/>
            <person name="Gislard M."/>
            <person name="Lluch J."/>
            <person name="Milhes M."/>
            <person name="Lampietro C."/>
            <person name="Lopez Roques C."/>
            <person name="Donnadieu C."/>
            <person name="Braasch I."/>
            <person name="Desvignes T."/>
            <person name="Postlethwait J."/>
            <person name="Bobe J."/>
            <person name="Wedekind C."/>
            <person name="Guiguen Y."/>
        </authorList>
    </citation>
    <scope>NUCLEOTIDE SEQUENCE [LARGE SCALE GENOMIC DNA]</scope>
    <source>
        <strain evidence="1">Cs_M1</strain>
        <tissue evidence="1">Blood</tissue>
    </source>
</reference>
<evidence type="ECO:0000313" key="1">
    <source>
        <dbReference type="EMBL" id="KAK6329549.1"/>
    </source>
</evidence>
<proteinExistence type="predicted"/>
<comment type="caution">
    <text evidence="1">The sequence shown here is derived from an EMBL/GenBank/DDBJ whole genome shotgun (WGS) entry which is preliminary data.</text>
</comment>
<evidence type="ECO:0000313" key="2">
    <source>
        <dbReference type="Proteomes" id="UP001356427"/>
    </source>
</evidence>